<gene>
    <name evidence="1" type="ORF">SAMN05444168_3949</name>
</gene>
<dbReference type="EMBL" id="FSRM01000001">
    <property type="protein sequence ID" value="SIO26769.1"/>
    <property type="molecule type" value="Genomic_DNA"/>
</dbReference>
<dbReference type="InterPro" id="IPR023393">
    <property type="entry name" value="START-like_dom_sf"/>
</dbReference>
<evidence type="ECO:0000313" key="1">
    <source>
        <dbReference type="EMBL" id="SIO26769.1"/>
    </source>
</evidence>
<accession>A0A1N6I475</accession>
<dbReference type="Proteomes" id="UP000184693">
    <property type="component" value="Unassembled WGS sequence"/>
</dbReference>
<dbReference type="Gene3D" id="3.30.530.20">
    <property type="match status" value="1"/>
</dbReference>
<organism evidence="1 2">
    <name type="scientific">Paraburkholderia phenazinium</name>
    <dbReference type="NCBI Taxonomy" id="60549"/>
    <lineage>
        <taxon>Bacteria</taxon>
        <taxon>Pseudomonadati</taxon>
        <taxon>Pseudomonadota</taxon>
        <taxon>Betaproteobacteria</taxon>
        <taxon>Burkholderiales</taxon>
        <taxon>Burkholderiaceae</taxon>
        <taxon>Paraburkholderia</taxon>
    </lineage>
</organism>
<dbReference type="AlphaFoldDB" id="A0A1N6I475"/>
<evidence type="ECO:0008006" key="3">
    <source>
        <dbReference type="Google" id="ProtNLM"/>
    </source>
</evidence>
<dbReference type="InterPro" id="IPR019587">
    <property type="entry name" value="Polyketide_cyclase/dehydratase"/>
</dbReference>
<reference evidence="1 2" key="1">
    <citation type="submission" date="2016-11" db="EMBL/GenBank/DDBJ databases">
        <authorList>
            <person name="Jaros S."/>
            <person name="Januszkiewicz K."/>
            <person name="Wedrychowicz H."/>
        </authorList>
    </citation>
    <scope>NUCLEOTIDE SEQUENCE [LARGE SCALE GENOMIC DNA]</scope>
    <source>
        <strain evidence="1 2">GAS86</strain>
    </source>
</reference>
<dbReference type="SUPFAM" id="SSF55961">
    <property type="entry name" value="Bet v1-like"/>
    <property type="match status" value="1"/>
</dbReference>
<sequence>MRLARRFALAVLGIVCAGVLALLFLHHDGSIETDIWIDSPPQTVWKVLAATADYPRWNPEISRLDGELVEGKVIEFAEGSGQDAMVFRPTVLTVRPGQELRWKGALWVPGLFDGEHRFQLEASGNRTHFIQSEQFTGILVGKLSDDALKDTAESMKAMNAALKTRVEALNAK</sequence>
<dbReference type="PANTHER" id="PTHR36166:SF1">
    <property type="entry name" value="SRPBCC DOMAIN-CONTAINING PROTEIN"/>
    <property type="match status" value="1"/>
</dbReference>
<dbReference type="RefSeq" id="WP_167379401.1">
    <property type="nucleotide sequence ID" value="NZ_FSRM01000001.1"/>
</dbReference>
<protein>
    <recommendedName>
        <fullName evidence="3">Polyketide cyclase / dehydrase and lipid transport</fullName>
    </recommendedName>
</protein>
<evidence type="ECO:0000313" key="2">
    <source>
        <dbReference type="Proteomes" id="UP000184693"/>
    </source>
</evidence>
<proteinExistence type="predicted"/>
<dbReference type="Pfam" id="PF10604">
    <property type="entry name" value="Polyketide_cyc2"/>
    <property type="match status" value="1"/>
</dbReference>
<dbReference type="CDD" id="cd07822">
    <property type="entry name" value="SRPBCC_4"/>
    <property type="match status" value="1"/>
</dbReference>
<dbReference type="PANTHER" id="PTHR36166">
    <property type="entry name" value="CHROMOSOME 9, WHOLE GENOME SHOTGUN SEQUENCE"/>
    <property type="match status" value="1"/>
</dbReference>
<name>A0A1N6I475_9BURK</name>